<comment type="caution">
    <text evidence="3">The sequence shown here is derived from an EMBL/GenBank/DDBJ whole genome shotgun (WGS) entry which is preliminary data.</text>
</comment>
<dbReference type="InterPro" id="IPR015421">
    <property type="entry name" value="PyrdxlP-dep_Trfase_major"/>
</dbReference>
<dbReference type="Gene3D" id="3.90.1150.10">
    <property type="entry name" value="Aspartate Aminotransferase, domain 1"/>
    <property type="match status" value="1"/>
</dbReference>
<protein>
    <recommendedName>
        <fullName evidence="2">Aminotransferase class V domain-containing protein</fullName>
    </recommendedName>
</protein>
<evidence type="ECO:0000313" key="4">
    <source>
        <dbReference type="Proteomes" id="UP001556367"/>
    </source>
</evidence>
<dbReference type="InterPro" id="IPR000192">
    <property type="entry name" value="Aminotrans_V_dom"/>
</dbReference>
<dbReference type="PANTHER" id="PTHR43092:SF2">
    <property type="entry name" value="HERCYNYLCYSTEINE SULFOXIDE LYASE"/>
    <property type="match status" value="1"/>
</dbReference>
<accession>A0ABR3IQ69</accession>
<dbReference type="InterPro" id="IPR015424">
    <property type="entry name" value="PyrdxlP-dep_Trfase"/>
</dbReference>
<dbReference type="InterPro" id="IPR015422">
    <property type="entry name" value="PyrdxlP-dep_Trfase_small"/>
</dbReference>
<keyword evidence="1" id="KW-0663">Pyridoxal phosphate</keyword>
<dbReference type="PANTHER" id="PTHR43092">
    <property type="entry name" value="L-CYSTEINE DESULFHYDRASE"/>
    <property type="match status" value="1"/>
</dbReference>
<dbReference type="EMBL" id="JASNQZ010000018">
    <property type="protein sequence ID" value="KAL0945444.1"/>
    <property type="molecule type" value="Genomic_DNA"/>
</dbReference>
<evidence type="ECO:0000256" key="1">
    <source>
        <dbReference type="ARBA" id="ARBA00022898"/>
    </source>
</evidence>
<organism evidence="3 4">
    <name type="scientific">Hohenbuehelia grisea</name>
    <dbReference type="NCBI Taxonomy" id="104357"/>
    <lineage>
        <taxon>Eukaryota</taxon>
        <taxon>Fungi</taxon>
        <taxon>Dikarya</taxon>
        <taxon>Basidiomycota</taxon>
        <taxon>Agaricomycotina</taxon>
        <taxon>Agaricomycetes</taxon>
        <taxon>Agaricomycetidae</taxon>
        <taxon>Agaricales</taxon>
        <taxon>Pleurotineae</taxon>
        <taxon>Pleurotaceae</taxon>
        <taxon>Hohenbuehelia</taxon>
    </lineage>
</organism>
<keyword evidence="4" id="KW-1185">Reference proteome</keyword>
<evidence type="ECO:0000259" key="2">
    <source>
        <dbReference type="Pfam" id="PF00266"/>
    </source>
</evidence>
<reference evidence="4" key="1">
    <citation type="submission" date="2024-06" db="EMBL/GenBank/DDBJ databases">
        <title>Multi-omics analyses provide insights into the biosynthesis of the anticancer antibiotic pleurotin in Hohenbuehelia grisea.</title>
        <authorList>
            <person name="Weaver J.A."/>
            <person name="Alberti F."/>
        </authorList>
    </citation>
    <scope>NUCLEOTIDE SEQUENCE [LARGE SCALE GENOMIC DNA]</scope>
    <source>
        <strain evidence="4">T-177</strain>
    </source>
</reference>
<dbReference type="Gene3D" id="3.40.640.10">
    <property type="entry name" value="Type I PLP-dependent aspartate aminotransferase-like (Major domain)"/>
    <property type="match status" value="1"/>
</dbReference>
<dbReference type="SUPFAM" id="SSF53383">
    <property type="entry name" value="PLP-dependent transferases"/>
    <property type="match status" value="1"/>
</dbReference>
<dbReference type="Pfam" id="PF00266">
    <property type="entry name" value="Aminotran_5"/>
    <property type="match status" value="1"/>
</dbReference>
<gene>
    <name evidence="3" type="ORF">HGRIS_000934</name>
</gene>
<proteinExistence type="predicted"/>
<name>A0ABR3IQ69_9AGAR</name>
<dbReference type="Proteomes" id="UP001556367">
    <property type="component" value="Unassembled WGS sequence"/>
</dbReference>
<evidence type="ECO:0000313" key="3">
    <source>
        <dbReference type="EMBL" id="KAL0945444.1"/>
    </source>
</evidence>
<feature type="domain" description="Aminotransferase class V" evidence="2">
    <location>
        <begin position="70"/>
        <end position="251"/>
    </location>
</feature>
<sequence>MDASELYKTSPPELGRSARKYFGFDPQYTNLNNGSYGSPPLPVLAACNSLSNEAESNPDLFIRLTCRPLLKRVRQQVADLVGAHVDECVMVTNASLGLNTILWNFEWERQDIIIAFNTTYSSISKTIQYLSDRPPHPSIVEFTVLFPTTHADIIARFRDFVRQLPRPAEGEPKRKVVAVIDSIISNPGVLLPWKELVTVCREEGVWSVIDAAHSIGQEQDLDLSSAKPDFWVSNCHKWLFAKRGCAVLYVPFRNQHIIKTSIPTSYLYTSPASGKPPVFGEQFERNGAIDYVPFLSVSHALEFRAWLGGEQRINEYCHKVALEGGRRLAEILGTTVLDPDGSLTLNMVDVELPLSTEIQPSWELVAVLQQKLIQEHKIYAGHHFHNGKWWTRCSTQVYNDLNDFETLGKVWPIVCKEVELEFEHKARAEH</sequence>